<dbReference type="InterPro" id="IPR050640">
    <property type="entry name" value="Bact_2-comp_sensor_kinase"/>
</dbReference>
<dbReference type="EC" id="2.7.13.3" evidence="3"/>
<feature type="transmembrane region" description="Helical" evidence="1">
    <location>
        <begin position="12"/>
        <end position="32"/>
    </location>
</feature>
<dbReference type="PANTHER" id="PTHR34220">
    <property type="entry name" value="SENSOR HISTIDINE KINASE YPDA"/>
    <property type="match status" value="1"/>
</dbReference>
<evidence type="ECO:0000256" key="1">
    <source>
        <dbReference type="SAM" id="Phobius"/>
    </source>
</evidence>
<evidence type="ECO:0000313" key="3">
    <source>
        <dbReference type="EMBL" id="MFC4672193.1"/>
    </source>
</evidence>
<protein>
    <submittedName>
        <fullName evidence="3">Sensor histidine kinase</fullName>
        <ecNumber evidence="3">2.7.13.3</ecNumber>
    </submittedName>
</protein>
<dbReference type="Pfam" id="PF06580">
    <property type="entry name" value="His_kinase"/>
    <property type="match status" value="1"/>
</dbReference>
<dbReference type="EMBL" id="JBHSGN010000004">
    <property type="protein sequence ID" value="MFC4672193.1"/>
    <property type="molecule type" value="Genomic_DNA"/>
</dbReference>
<keyword evidence="3" id="KW-0418">Kinase</keyword>
<dbReference type="RefSeq" id="WP_379993373.1">
    <property type="nucleotide sequence ID" value="NZ_JBHSGN010000004.1"/>
</dbReference>
<keyword evidence="1" id="KW-0812">Transmembrane</keyword>
<dbReference type="PANTHER" id="PTHR34220:SF7">
    <property type="entry name" value="SENSOR HISTIDINE KINASE YPDA"/>
    <property type="match status" value="1"/>
</dbReference>
<sequence>MVRKITDGLFSSIYFWVSVFILLCFFMAAWYVNNSVKKEAAVRADVMTTNVALGSIQIIVDMLDDYDKNLSLIKVLLEDNDEKDALQKIIEKIRALDPSISDITLEPLSKGQKYSSGVWREIYDKDNQLFFKFSLAVNQNERLCLLVNLLDFHKRVSESPIPSSAYITIINKGIYLYHPNEKKIGSAIRTQDMEYEKHLLSNPKDTIINTKSDYLDLPVYSYYKLHSSDNEQWLFTAHLPDLSISESIQKTANDFLVVSLLAIFSFLMVFGLGIYRWRKEAVRRRQIEQENMNLLLKSEQHKQTMISTELERLKSGLNPHFLFNSLGSLRVLISKDAEVAKYFAITLSNLYRYMLKQENQNIVTLVEELEFTENYINLQKIRFANKIVTEITLSEEILAYRILPISLQLLVENCIKHTKISDSEPLYIRIYAEGEFIVVANNYNPREQDDDYSGKGIDNLIKRYSILTKTKCTFKIQDGYYFAKIPLLS</sequence>
<keyword evidence="1" id="KW-0472">Membrane</keyword>
<dbReference type="GO" id="GO:0004673">
    <property type="term" value="F:protein histidine kinase activity"/>
    <property type="evidence" value="ECO:0007669"/>
    <property type="project" value="UniProtKB-EC"/>
</dbReference>
<feature type="domain" description="Signal transduction histidine kinase internal region" evidence="2">
    <location>
        <begin position="309"/>
        <end position="386"/>
    </location>
</feature>
<keyword evidence="1" id="KW-1133">Transmembrane helix</keyword>
<accession>A0ABV9KQE5</accession>
<evidence type="ECO:0000313" key="4">
    <source>
        <dbReference type="Proteomes" id="UP001596023"/>
    </source>
</evidence>
<organism evidence="3 4">
    <name type="scientific">Dysgonomonas termitidis</name>
    <dbReference type="NCBI Taxonomy" id="1516126"/>
    <lineage>
        <taxon>Bacteria</taxon>
        <taxon>Pseudomonadati</taxon>
        <taxon>Bacteroidota</taxon>
        <taxon>Bacteroidia</taxon>
        <taxon>Bacteroidales</taxon>
        <taxon>Dysgonomonadaceae</taxon>
        <taxon>Dysgonomonas</taxon>
    </lineage>
</organism>
<feature type="transmembrane region" description="Helical" evidence="1">
    <location>
        <begin position="255"/>
        <end position="275"/>
    </location>
</feature>
<dbReference type="Proteomes" id="UP001596023">
    <property type="component" value="Unassembled WGS sequence"/>
</dbReference>
<keyword evidence="4" id="KW-1185">Reference proteome</keyword>
<gene>
    <name evidence="3" type="ORF">ACFO6W_00650</name>
</gene>
<dbReference type="InterPro" id="IPR010559">
    <property type="entry name" value="Sig_transdc_His_kin_internal"/>
</dbReference>
<keyword evidence="3" id="KW-0808">Transferase</keyword>
<evidence type="ECO:0000259" key="2">
    <source>
        <dbReference type="Pfam" id="PF06580"/>
    </source>
</evidence>
<reference evidence="4" key="1">
    <citation type="journal article" date="2019" name="Int. J. Syst. Evol. Microbiol.">
        <title>The Global Catalogue of Microorganisms (GCM) 10K type strain sequencing project: providing services to taxonomists for standard genome sequencing and annotation.</title>
        <authorList>
            <consortium name="The Broad Institute Genomics Platform"/>
            <consortium name="The Broad Institute Genome Sequencing Center for Infectious Disease"/>
            <person name="Wu L."/>
            <person name="Ma J."/>
        </authorList>
    </citation>
    <scope>NUCLEOTIDE SEQUENCE [LARGE SCALE GENOMIC DNA]</scope>
    <source>
        <strain evidence="4">CCUG 66188</strain>
    </source>
</reference>
<name>A0ABV9KQE5_9BACT</name>
<comment type="caution">
    <text evidence="3">The sequence shown here is derived from an EMBL/GenBank/DDBJ whole genome shotgun (WGS) entry which is preliminary data.</text>
</comment>
<proteinExistence type="predicted"/>